<evidence type="ECO:0000259" key="1">
    <source>
        <dbReference type="PROSITE" id="PS50943"/>
    </source>
</evidence>
<dbReference type="InterPro" id="IPR010982">
    <property type="entry name" value="Lambda_DNA-bd_dom_sf"/>
</dbReference>
<dbReference type="Proteomes" id="UP001589619">
    <property type="component" value="Unassembled WGS sequence"/>
</dbReference>
<dbReference type="EMBL" id="JBHMAG010000013">
    <property type="protein sequence ID" value="MFB9753770.1"/>
    <property type="molecule type" value="Genomic_DNA"/>
</dbReference>
<name>A0ABV5W064_9BACL</name>
<organism evidence="2 3">
    <name type="scientific">Paenibacillus hodogayensis</name>
    <dbReference type="NCBI Taxonomy" id="279208"/>
    <lineage>
        <taxon>Bacteria</taxon>
        <taxon>Bacillati</taxon>
        <taxon>Bacillota</taxon>
        <taxon>Bacilli</taxon>
        <taxon>Bacillales</taxon>
        <taxon>Paenibacillaceae</taxon>
        <taxon>Paenibacillus</taxon>
    </lineage>
</organism>
<dbReference type="InterPro" id="IPR001387">
    <property type="entry name" value="Cro/C1-type_HTH"/>
</dbReference>
<protein>
    <submittedName>
        <fullName evidence="2">Helix-turn-helix transcriptional regulator</fullName>
    </submittedName>
</protein>
<keyword evidence="3" id="KW-1185">Reference proteome</keyword>
<proteinExistence type="predicted"/>
<evidence type="ECO:0000313" key="3">
    <source>
        <dbReference type="Proteomes" id="UP001589619"/>
    </source>
</evidence>
<comment type="caution">
    <text evidence="2">The sequence shown here is derived from an EMBL/GenBank/DDBJ whole genome shotgun (WGS) entry which is preliminary data.</text>
</comment>
<dbReference type="Pfam" id="PF13560">
    <property type="entry name" value="HTH_31"/>
    <property type="match status" value="1"/>
</dbReference>
<sequence length="69" mass="7717">MNTRLRNARRAKGLTQEEMAKLLGYQSKSGYSMIETGRNRPPLPVALRIAQIVDQEVGQLFPADEVQSS</sequence>
<dbReference type="CDD" id="cd00093">
    <property type="entry name" value="HTH_XRE"/>
    <property type="match status" value="1"/>
</dbReference>
<dbReference type="Gene3D" id="1.10.260.40">
    <property type="entry name" value="lambda repressor-like DNA-binding domains"/>
    <property type="match status" value="1"/>
</dbReference>
<dbReference type="SMART" id="SM00530">
    <property type="entry name" value="HTH_XRE"/>
    <property type="match status" value="1"/>
</dbReference>
<dbReference type="RefSeq" id="WP_344914948.1">
    <property type="nucleotide sequence ID" value="NZ_BAAAYO010000014.1"/>
</dbReference>
<dbReference type="SUPFAM" id="SSF47413">
    <property type="entry name" value="lambda repressor-like DNA-binding domains"/>
    <property type="match status" value="1"/>
</dbReference>
<evidence type="ECO:0000313" key="2">
    <source>
        <dbReference type="EMBL" id="MFB9753770.1"/>
    </source>
</evidence>
<dbReference type="PROSITE" id="PS50943">
    <property type="entry name" value="HTH_CROC1"/>
    <property type="match status" value="1"/>
</dbReference>
<feature type="domain" description="HTH cro/C1-type" evidence="1">
    <location>
        <begin position="5"/>
        <end position="60"/>
    </location>
</feature>
<reference evidence="2 3" key="1">
    <citation type="submission" date="2024-09" db="EMBL/GenBank/DDBJ databases">
        <authorList>
            <person name="Sun Q."/>
            <person name="Mori K."/>
        </authorList>
    </citation>
    <scope>NUCLEOTIDE SEQUENCE [LARGE SCALE GENOMIC DNA]</scope>
    <source>
        <strain evidence="2 3">JCM 12520</strain>
    </source>
</reference>
<accession>A0ABV5W064</accession>
<gene>
    <name evidence="2" type="ORF">ACFFNY_19555</name>
</gene>